<feature type="domain" description="PilZ" evidence="1">
    <location>
        <begin position="36"/>
        <end position="121"/>
    </location>
</feature>
<proteinExistence type="predicted"/>
<dbReference type="EMBL" id="SIHJ01000003">
    <property type="protein sequence ID" value="TWT32217.1"/>
    <property type="molecule type" value="Genomic_DNA"/>
</dbReference>
<name>A0A5C5V395_9BACT</name>
<dbReference type="Pfam" id="PF07238">
    <property type="entry name" value="PilZ"/>
    <property type="match status" value="1"/>
</dbReference>
<dbReference type="Proteomes" id="UP000316714">
    <property type="component" value="Unassembled WGS sequence"/>
</dbReference>
<gene>
    <name evidence="2" type="ORF">KOR34_39790</name>
</gene>
<dbReference type="SUPFAM" id="SSF141371">
    <property type="entry name" value="PilZ domain-like"/>
    <property type="match status" value="1"/>
</dbReference>
<sequence>MISELWESVVEETQLPPGEENSYFKRSGIMPTAYDERRRHRRFYYRTPAVLRVGDVEPVLLGAYCRDISRNGMGLLSPRQFLPLQQARLIISESQWYDLRVRWCRRLGEQCYHVGCDFDTQEEGGPGLW</sequence>
<accession>A0A5C5V395</accession>
<organism evidence="2 3">
    <name type="scientific">Posidoniimonas corsicana</name>
    <dbReference type="NCBI Taxonomy" id="1938618"/>
    <lineage>
        <taxon>Bacteria</taxon>
        <taxon>Pseudomonadati</taxon>
        <taxon>Planctomycetota</taxon>
        <taxon>Planctomycetia</taxon>
        <taxon>Pirellulales</taxon>
        <taxon>Lacipirellulaceae</taxon>
        <taxon>Posidoniimonas</taxon>
    </lineage>
</organism>
<dbReference type="InterPro" id="IPR009875">
    <property type="entry name" value="PilZ_domain"/>
</dbReference>
<dbReference type="GO" id="GO:0035438">
    <property type="term" value="F:cyclic-di-GMP binding"/>
    <property type="evidence" value="ECO:0007669"/>
    <property type="project" value="InterPro"/>
</dbReference>
<comment type="caution">
    <text evidence="2">The sequence shown here is derived from an EMBL/GenBank/DDBJ whole genome shotgun (WGS) entry which is preliminary data.</text>
</comment>
<keyword evidence="3" id="KW-1185">Reference proteome</keyword>
<reference evidence="2 3" key="1">
    <citation type="submission" date="2019-02" db="EMBL/GenBank/DDBJ databases">
        <title>Deep-cultivation of Planctomycetes and their phenomic and genomic characterization uncovers novel biology.</title>
        <authorList>
            <person name="Wiegand S."/>
            <person name="Jogler M."/>
            <person name="Boedeker C."/>
            <person name="Pinto D."/>
            <person name="Vollmers J."/>
            <person name="Rivas-Marin E."/>
            <person name="Kohn T."/>
            <person name="Peeters S.H."/>
            <person name="Heuer A."/>
            <person name="Rast P."/>
            <person name="Oberbeckmann S."/>
            <person name="Bunk B."/>
            <person name="Jeske O."/>
            <person name="Meyerdierks A."/>
            <person name="Storesund J.E."/>
            <person name="Kallscheuer N."/>
            <person name="Luecker S."/>
            <person name="Lage O.M."/>
            <person name="Pohl T."/>
            <person name="Merkel B.J."/>
            <person name="Hornburger P."/>
            <person name="Mueller R.-W."/>
            <person name="Bruemmer F."/>
            <person name="Labrenz M."/>
            <person name="Spormann A.M."/>
            <person name="Op Den Camp H."/>
            <person name="Overmann J."/>
            <person name="Amann R."/>
            <person name="Jetten M.S.M."/>
            <person name="Mascher T."/>
            <person name="Medema M.H."/>
            <person name="Devos D.P."/>
            <person name="Kaster A.-K."/>
            <person name="Ovreas L."/>
            <person name="Rohde M."/>
            <person name="Galperin M.Y."/>
            <person name="Jogler C."/>
        </authorList>
    </citation>
    <scope>NUCLEOTIDE SEQUENCE [LARGE SCALE GENOMIC DNA]</scope>
    <source>
        <strain evidence="2 3">KOR34</strain>
    </source>
</reference>
<evidence type="ECO:0000313" key="3">
    <source>
        <dbReference type="Proteomes" id="UP000316714"/>
    </source>
</evidence>
<protein>
    <submittedName>
        <fullName evidence="2">PilZ domain protein</fullName>
    </submittedName>
</protein>
<evidence type="ECO:0000313" key="2">
    <source>
        <dbReference type="EMBL" id="TWT32217.1"/>
    </source>
</evidence>
<evidence type="ECO:0000259" key="1">
    <source>
        <dbReference type="Pfam" id="PF07238"/>
    </source>
</evidence>
<dbReference type="AlphaFoldDB" id="A0A5C5V395"/>